<name>A0A0Q3L4J7_BRADI</name>
<evidence type="ECO:0000313" key="1">
    <source>
        <dbReference type="EMBL" id="KQJ87573.1"/>
    </source>
</evidence>
<reference evidence="1 3" key="1">
    <citation type="journal article" date="2010" name="Nature">
        <title>Genome sequencing and analysis of the model grass Brachypodium distachyon.</title>
        <authorList>
            <consortium name="International Brachypodium Initiative"/>
        </authorList>
    </citation>
    <scope>NUCLEOTIDE SEQUENCE [LARGE SCALE GENOMIC DNA]</scope>
    <source>
        <strain evidence="1 3">Bd21</strain>
    </source>
</reference>
<dbReference type="Gramene" id="PNT63144">
    <property type="protein sequence ID" value="PNT63144"/>
    <property type="gene ID" value="BRADI_4g12028v3"/>
</dbReference>
<evidence type="ECO:0000313" key="4">
    <source>
        <dbReference type="Proteomes" id="UP000008810"/>
    </source>
</evidence>
<reference evidence="3" key="3">
    <citation type="submission" date="2018-08" db="UniProtKB">
        <authorList>
            <consortium name="EnsemblPlants"/>
        </authorList>
    </citation>
    <scope>IDENTIFICATION</scope>
    <source>
        <strain evidence="3">cv. Bd21</strain>
    </source>
</reference>
<dbReference type="EMBL" id="CM000883">
    <property type="protein sequence ID" value="PNT63144.1"/>
    <property type="molecule type" value="Genomic_DNA"/>
</dbReference>
<reference evidence="1" key="2">
    <citation type="submission" date="2017-06" db="EMBL/GenBank/DDBJ databases">
        <title>WGS assembly of Brachypodium distachyon.</title>
        <authorList>
            <consortium name="The International Brachypodium Initiative"/>
            <person name="Lucas S."/>
            <person name="Harmon-Smith M."/>
            <person name="Lail K."/>
            <person name="Tice H."/>
            <person name="Grimwood J."/>
            <person name="Bruce D."/>
            <person name="Barry K."/>
            <person name="Shu S."/>
            <person name="Lindquist E."/>
            <person name="Wang M."/>
            <person name="Pitluck S."/>
            <person name="Vogel J.P."/>
            <person name="Garvin D.F."/>
            <person name="Mockler T.C."/>
            <person name="Schmutz J."/>
            <person name="Rokhsar D."/>
            <person name="Bevan M.W."/>
        </authorList>
    </citation>
    <scope>NUCLEOTIDE SEQUENCE</scope>
    <source>
        <strain evidence="1">Bd21</strain>
    </source>
</reference>
<proteinExistence type="predicted"/>
<dbReference type="EnsemblPlants" id="PNT63144">
    <property type="protein sequence ID" value="PNT63144"/>
    <property type="gene ID" value="BRADI_4g12028v3"/>
</dbReference>
<dbReference type="EnsemblPlants" id="KQJ87573">
    <property type="protein sequence ID" value="KQJ87573"/>
    <property type="gene ID" value="BRADI_4g12025v3"/>
</dbReference>
<evidence type="ECO:0000313" key="3">
    <source>
        <dbReference type="EnsemblPlants" id="KQJ87573"/>
    </source>
</evidence>
<dbReference type="InParanoid" id="A0A0Q3L4J7"/>
<dbReference type="Gramene" id="KQJ87573">
    <property type="protein sequence ID" value="KQJ87573"/>
    <property type="gene ID" value="BRADI_4g12025v3"/>
</dbReference>
<evidence type="ECO:0000313" key="2">
    <source>
        <dbReference type="EMBL" id="PNT63144.1"/>
    </source>
</evidence>
<organism evidence="1">
    <name type="scientific">Brachypodium distachyon</name>
    <name type="common">Purple false brome</name>
    <name type="synonym">Trachynia distachya</name>
    <dbReference type="NCBI Taxonomy" id="15368"/>
    <lineage>
        <taxon>Eukaryota</taxon>
        <taxon>Viridiplantae</taxon>
        <taxon>Streptophyta</taxon>
        <taxon>Embryophyta</taxon>
        <taxon>Tracheophyta</taxon>
        <taxon>Spermatophyta</taxon>
        <taxon>Magnoliopsida</taxon>
        <taxon>Liliopsida</taxon>
        <taxon>Poales</taxon>
        <taxon>Poaceae</taxon>
        <taxon>BOP clade</taxon>
        <taxon>Pooideae</taxon>
        <taxon>Stipodae</taxon>
        <taxon>Brachypodieae</taxon>
        <taxon>Brachypodium</taxon>
    </lineage>
</organism>
<dbReference type="Proteomes" id="UP000008810">
    <property type="component" value="Chromosome 4"/>
</dbReference>
<sequence length="102" mass="10717">MARHSCTQDFSHPGVNTSTQVLPSTCSAVPCTPQMSFSHNTFSAKSLQTSLQFCSQTYLLVLQVGTTNPRKSAAIAGCPAVDRTMTSTAHAAAILSLEAAID</sequence>
<gene>
    <name evidence="1" type="ORF">BRADI_4g12025v3</name>
    <name evidence="2" type="ORF">BRADI_4g12028v3</name>
</gene>
<protein>
    <submittedName>
        <fullName evidence="1 3">Uncharacterized protein</fullName>
    </submittedName>
</protein>
<dbReference type="EMBL" id="CM000883">
    <property type="protein sequence ID" value="KQJ87573.1"/>
    <property type="molecule type" value="Genomic_DNA"/>
</dbReference>
<keyword evidence="4" id="KW-1185">Reference proteome</keyword>
<accession>A0A0Q3L4J7</accession>
<dbReference type="AlphaFoldDB" id="A0A0Q3L4J7"/>